<gene>
    <name evidence="2" type="ORF">CHS0354_001938</name>
</gene>
<comment type="caution">
    <text evidence="2">The sequence shown here is derived from an EMBL/GenBank/DDBJ whole genome shotgun (WGS) entry which is preliminary data.</text>
</comment>
<dbReference type="InterPro" id="IPR032466">
    <property type="entry name" value="Metal_Hydrolase"/>
</dbReference>
<dbReference type="GO" id="GO:0006145">
    <property type="term" value="P:purine nucleobase catabolic process"/>
    <property type="evidence" value="ECO:0007669"/>
    <property type="project" value="TreeGrafter"/>
</dbReference>
<keyword evidence="3" id="KW-1185">Reference proteome</keyword>
<dbReference type="InterPro" id="IPR050138">
    <property type="entry name" value="DHOase/Allantoinase_Hydrolase"/>
</dbReference>
<reference evidence="2" key="1">
    <citation type="journal article" date="2021" name="Genome Biol. Evol.">
        <title>A High-Quality Reference Genome for a Parasitic Bivalve with Doubly Uniparental Inheritance (Bivalvia: Unionida).</title>
        <authorList>
            <person name="Smith C.H."/>
        </authorList>
    </citation>
    <scope>NUCLEOTIDE SEQUENCE</scope>
    <source>
        <strain evidence="2">CHS0354</strain>
    </source>
</reference>
<dbReference type="Gene3D" id="3.20.20.140">
    <property type="entry name" value="Metal-dependent hydrolases"/>
    <property type="match status" value="1"/>
</dbReference>
<dbReference type="InterPro" id="IPR011059">
    <property type="entry name" value="Metal-dep_hydrolase_composite"/>
</dbReference>
<organism evidence="2 3">
    <name type="scientific">Potamilus streckersoni</name>
    <dbReference type="NCBI Taxonomy" id="2493646"/>
    <lineage>
        <taxon>Eukaryota</taxon>
        <taxon>Metazoa</taxon>
        <taxon>Spiralia</taxon>
        <taxon>Lophotrochozoa</taxon>
        <taxon>Mollusca</taxon>
        <taxon>Bivalvia</taxon>
        <taxon>Autobranchia</taxon>
        <taxon>Heteroconchia</taxon>
        <taxon>Palaeoheterodonta</taxon>
        <taxon>Unionida</taxon>
        <taxon>Unionoidea</taxon>
        <taxon>Unionidae</taxon>
        <taxon>Ambleminae</taxon>
        <taxon>Lampsilini</taxon>
        <taxon>Potamilus</taxon>
    </lineage>
</organism>
<dbReference type="PANTHER" id="PTHR43668:SF2">
    <property type="entry name" value="ALLANTOINASE"/>
    <property type="match status" value="1"/>
</dbReference>
<name>A0AAE0T5I1_9BIVA</name>
<evidence type="ECO:0000259" key="1">
    <source>
        <dbReference type="Pfam" id="PF01979"/>
    </source>
</evidence>
<dbReference type="GO" id="GO:0005737">
    <property type="term" value="C:cytoplasm"/>
    <property type="evidence" value="ECO:0007669"/>
    <property type="project" value="TreeGrafter"/>
</dbReference>
<dbReference type="GO" id="GO:0004038">
    <property type="term" value="F:allantoinase activity"/>
    <property type="evidence" value="ECO:0007669"/>
    <property type="project" value="TreeGrafter"/>
</dbReference>
<evidence type="ECO:0000313" key="2">
    <source>
        <dbReference type="EMBL" id="KAK3604131.1"/>
    </source>
</evidence>
<reference evidence="2" key="3">
    <citation type="submission" date="2023-05" db="EMBL/GenBank/DDBJ databases">
        <authorList>
            <person name="Smith C.H."/>
        </authorList>
    </citation>
    <scope>NUCLEOTIDE SEQUENCE</scope>
    <source>
        <strain evidence="2">CHS0354</strain>
        <tissue evidence="2">Mantle</tissue>
    </source>
</reference>
<reference evidence="2" key="2">
    <citation type="journal article" date="2021" name="Genome Biol. Evol.">
        <title>Developing a high-quality reference genome for a parasitic bivalve with doubly uniparental inheritance (Bivalvia: Unionida).</title>
        <authorList>
            <person name="Smith C.H."/>
        </authorList>
    </citation>
    <scope>NUCLEOTIDE SEQUENCE</scope>
    <source>
        <strain evidence="2">CHS0354</strain>
        <tissue evidence="2">Mantle</tissue>
    </source>
</reference>
<dbReference type="Pfam" id="PF01979">
    <property type="entry name" value="Amidohydro_1"/>
    <property type="match status" value="1"/>
</dbReference>
<proteinExistence type="predicted"/>
<evidence type="ECO:0000313" key="3">
    <source>
        <dbReference type="Proteomes" id="UP001195483"/>
    </source>
</evidence>
<dbReference type="SUPFAM" id="SSF51556">
    <property type="entry name" value="Metallo-dependent hydrolases"/>
    <property type="match status" value="1"/>
</dbReference>
<dbReference type="SUPFAM" id="SSF51338">
    <property type="entry name" value="Composite domain of metallo-dependent hydrolases"/>
    <property type="match status" value="1"/>
</dbReference>
<dbReference type="AlphaFoldDB" id="A0AAE0T5I1"/>
<dbReference type="PANTHER" id="PTHR43668">
    <property type="entry name" value="ALLANTOINASE"/>
    <property type="match status" value="1"/>
</dbReference>
<dbReference type="Proteomes" id="UP001195483">
    <property type="component" value="Unassembled WGS sequence"/>
</dbReference>
<dbReference type="EMBL" id="JAEAOA010000186">
    <property type="protein sequence ID" value="KAK3604131.1"/>
    <property type="molecule type" value="Genomic_DNA"/>
</dbReference>
<accession>A0AAE0T5I1</accession>
<feature type="domain" description="Amidohydrolase-related" evidence="1">
    <location>
        <begin position="149"/>
        <end position="277"/>
    </location>
</feature>
<dbReference type="InterPro" id="IPR006680">
    <property type="entry name" value="Amidohydro-rel"/>
</dbReference>
<protein>
    <recommendedName>
        <fullName evidence="1">Amidohydrolase-related domain-containing protein</fullName>
    </recommendedName>
</protein>
<sequence length="295" mass="32839">MADAGVLGYKSFLIHSGIDEFGAMLKDDLEKSCPLIAKTGLPFLVHAETEIPDFTPPAYRYVYRDFTASRPPRMETEAIRMMLDLCRRFRFRLHIVHLATAEALPMLCEAKAEGLPLTVETCPHYLYFAAENIPDKSPQYKCCPPIRDERNRLQLWEAVKNGTIDLIASDHSPAPATWGGVASLQFTLPVILAEAEKQGVNLIRVSELLCTAPAKLAGMMQKGVIAEGYDADLVIADDHTDYTPTESDILYRHAISPYLGYRLKGKVKATVLGGKIIYENGKFPLPPQGRPILRH</sequence>